<keyword evidence="8" id="KW-1185">Reference proteome</keyword>
<dbReference type="STRING" id="360411.AC812_03400"/>
<dbReference type="Pfam" id="PF03706">
    <property type="entry name" value="LPG_synthase_TM"/>
    <property type="match status" value="1"/>
</dbReference>
<keyword evidence="5 6" id="KW-0472">Membrane</keyword>
<dbReference type="NCBIfam" id="TIGR00374">
    <property type="entry name" value="flippase-like domain"/>
    <property type="match status" value="1"/>
</dbReference>
<dbReference type="EMBL" id="LGHJ01000009">
    <property type="protein sequence ID" value="KPL77634.1"/>
    <property type="molecule type" value="Genomic_DNA"/>
</dbReference>
<protein>
    <recommendedName>
        <fullName evidence="9">Flippase-like domain-containing protein</fullName>
    </recommendedName>
</protein>
<name>A0A0N8GNB5_9CHLR</name>
<feature type="transmembrane region" description="Helical" evidence="6">
    <location>
        <begin position="154"/>
        <end position="175"/>
    </location>
</feature>
<feature type="transmembrane region" description="Helical" evidence="6">
    <location>
        <begin position="215"/>
        <end position="232"/>
    </location>
</feature>
<evidence type="ECO:0000256" key="5">
    <source>
        <dbReference type="ARBA" id="ARBA00023136"/>
    </source>
</evidence>
<proteinExistence type="predicted"/>
<feature type="transmembrane region" description="Helical" evidence="6">
    <location>
        <begin position="238"/>
        <end position="260"/>
    </location>
</feature>
<sequence>MKRWQFWVGIAISAFFLYLALRGLHLGEVWNSLQSAQFWWLLPGVAVYFIGVWARAWRWHYLLRPLKKISTRTMFPIVTIGYMGNNIYPARAGEVLRAAILKDREGVAISASLATVVVERIFDAVVMLGFVFFNLGELSRLTHDSGFVGNIQQLSIWSALIFIGALIVFLLAAMFPRVTERLTMGILKKVVPARFRPKISGVVLRFLTGLESLRSPREALMVFLTTVIIWLLETGKYWFIMHGFGFEVSFFALMLMNGIVNIATTLPSAPGYVGTFDAPGIAVLVAYGVPQATAAAYTLVLHAALWLPITALGAFYYFKQPLRWGKDLQQIRQTESAATD</sequence>
<keyword evidence="3 6" id="KW-0812">Transmembrane</keyword>
<evidence type="ECO:0000313" key="8">
    <source>
        <dbReference type="Proteomes" id="UP000050514"/>
    </source>
</evidence>
<accession>A0A0N8GNB5</accession>
<evidence type="ECO:0000256" key="2">
    <source>
        <dbReference type="ARBA" id="ARBA00022475"/>
    </source>
</evidence>
<evidence type="ECO:0008006" key="9">
    <source>
        <dbReference type="Google" id="ProtNLM"/>
    </source>
</evidence>
<evidence type="ECO:0000313" key="7">
    <source>
        <dbReference type="EMBL" id="KPL77634.1"/>
    </source>
</evidence>
<dbReference type="PANTHER" id="PTHR39087">
    <property type="entry name" value="UPF0104 MEMBRANE PROTEIN MJ1595"/>
    <property type="match status" value="1"/>
</dbReference>
<dbReference type="InterPro" id="IPR022791">
    <property type="entry name" value="L-PG_synthase/AglD"/>
</dbReference>
<dbReference type="Proteomes" id="UP000050514">
    <property type="component" value="Unassembled WGS sequence"/>
</dbReference>
<organism evidence="7 8">
    <name type="scientific">Bellilinea caldifistulae</name>
    <dbReference type="NCBI Taxonomy" id="360411"/>
    <lineage>
        <taxon>Bacteria</taxon>
        <taxon>Bacillati</taxon>
        <taxon>Chloroflexota</taxon>
        <taxon>Anaerolineae</taxon>
        <taxon>Anaerolineales</taxon>
        <taxon>Anaerolineaceae</taxon>
        <taxon>Bellilinea</taxon>
    </lineage>
</organism>
<keyword evidence="2" id="KW-1003">Cell membrane</keyword>
<evidence type="ECO:0000256" key="4">
    <source>
        <dbReference type="ARBA" id="ARBA00022989"/>
    </source>
</evidence>
<gene>
    <name evidence="7" type="ORF">AC812_03400</name>
</gene>
<comment type="caution">
    <text evidence="7">The sequence shown here is derived from an EMBL/GenBank/DDBJ whole genome shotgun (WGS) entry which is preliminary data.</text>
</comment>
<evidence type="ECO:0000256" key="6">
    <source>
        <dbReference type="SAM" id="Phobius"/>
    </source>
</evidence>
<dbReference type="PANTHER" id="PTHR39087:SF2">
    <property type="entry name" value="UPF0104 MEMBRANE PROTEIN MJ1595"/>
    <property type="match status" value="1"/>
</dbReference>
<keyword evidence="4 6" id="KW-1133">Transmembrane helix</keyword>
<feature type="transmembrane region" description="Helical" evidence="6">
    <location>
        <begin position="107"/>
        <end position="134"/>
    </location>
</feature>
<reference evidence="7 8" key="1">
    <citation type="submission" date="2015-07" db="EMBL/GenBank/DDBJ databases">
        <title>Draft genome of Bellilinea caldifistulae DSM 17877.</title>
        <authorList>
            <person name="Hemp J."/>
            <person name="Ward L.M."/>
            <person name="Pace L.A."/>
            <person name="Fischer W.W."/>
        </authorList>
    </citation>
    <scope>NUCLEOTIDE SEQUENCE [LARGE SCALE GENOMIC DNA]</scope>
    <source>
        <strain evidence="7 8">GOMI-1</strain>
    </source>
</reference>
<evidence type="ECO:0000256" key="3">
    <source>
        <dbReference type="ARBA" id="ARBA00022692"/>
    </source>
</evidence>
<evidence type="ECO:0000256" key="1">
    <source>
        <dbReference type="ARBA" id="ARBA00004651"/>
    </source>
</evidence>
<feature type="transmembrane region" description="Helical" evidence="6">
    <location>
        <begin position="295"/>
        <end position="318"/>
    </location>
</feature>
<dbReference type="OrthoDB" id="9786506at2"/>
<dbReference type="AlphaFoldDB" id="A0A0N8GNB5"/>
<dbReference type="GO" id="GO:0005886">
    <property type="term" value="C:plasma membrane"/>
    <property type="evidence" value="ECO:0007669"/>
    <property type="project" value="UniProtKB-SubCell"/>
</dbReference>
<comment type="subcellular location">
    <subcellularLocation>
        <location evidence="1">Cell membrane</location>
        <topology evidence="1">Multi-pass membrane protein</topology>
    </subcellularLocation>
</comment>
<feature type="transmembrane region" description="Helical" evidence="6">
    <location>
        <begin position="38"/>
        <end position="57"/>
    </location>
</feature>